<accession>Q088C4</accession>
<gene>
    <name evidence="2" type="ordered locus">Sfri_0530</name>
</gene>
<name>Q088C4_SHEFN</name>
<evidence type="ECO:0008006" key="4">
    <source>
        <dbReference type="Google" id="ProtNLM"/>
    </source>
</evidence>
<dbReference type="AlphaFoldDB" id="Q088C4"/>
<organism evidence="2 3">
    <name type="scientific">Shewanella frigidimarina (strain NCIMB 400)</name>
    <dbReference type="NCBI Taxonomy" id="318167"/>
    <lineage>
        <taxon>Bacteria</taxon>
        <taxon>Pseudomonadati</taxon>
        <taxon>Pseudomonadota</taxon>
        <taxon>Gammaproteobacteria</taxon>
        <taxon>Alteromonadales</taxon>
        <taxon>Shewanellaceae</taxon>
        <taxon>Shewanella</taxon>
    </lineage>
</organism>
<dbReference type="HOGENOM" id="CLU_683141_0_0_6"/>
<protein>
    <recommendedName>
        <fullName evidence="4">Tetratricopeptide repeat protein</fullName>
    </recommendedName>
</protein>
<reference evidence="2 3" key="1">
    <citation type="submission" date="2006-08" db="EMBL/GenBank/DDBJ databases">
        <title>Complete sequence of Shewanella frigidimarina NCIMB 400.</title>
        <authorList>
            <consortium name="US DOE Joint Genome Institute"/>
            <person name="Copeland A."/>
            <person name="Lucas S."/>
            <person name="Lapidus A."/>
            <person name="Barry K."/>
            <person name="Detter J.C."/>
            <person name="Glavina del Rio T."/>
            <person name="Hammon N."/>
            <person name="Israni S."/>
            <person name="Dalin E."/>
            <person name="Tice H."/>
            <person name="Pitluck S."/>
            <person name="Fredrickson J.K."/>
            <person name="Kolker E."/>
            <person name="McCuel L.A."/>
            <person name="DiChristina T."/>
            <person name="Nealson K.H."/>
            <person name="Newman D."/>
            <person name="Tiedje J.M."/>
            <person name="Zhou J."/>
            <person name="Romine M.F."/>
            <person name="Culley D.E."/>
            <person name="Serres M."/>
            <person name="Chertkov O."/>
            <person name="Brettin T."/>
            <person name="Bruce D."/>
            <person name="Han C."/>
            <person name="Tapia R."/>
            <person name="Gilna P."/>
            <person name="Schmutz J."/>
            <person name="Larimer F."/>
            <person name="Land M."/>
            <person name="Hauser L."/>
            <person name="Kyrpides N."/>
            <person name="Mikhailova N."/>
            <person name="Richardson P."/>
        </authorList>
    </citation>
    <scope>NUCLEOTIDE SEQUENCE [LARGE SCALE GENOMIC DNA]</scope>
    <source>
        <strain evidence="2 3">NCIMB 400</strain>
    </source>
</reference>
<feature type="chain" id="PRO_5004166371" description="Tetratricopeptide repeat protein" evidence="1">
    <location>
        <begin position="29"/>
        <end position="403"/>
    </location>
</feature>
<sequence length="403" mass="45722" precursor="true">MPHARSSNKNKYIAAILLLLLISMSAYAYLISTKAPTIETGTILVLPVQLATDNTDSQWNRYAAMDMLINKLNVSVSYPLLQTEDIINIISLIANDHLSQTVDIQQLMAVSGAGLVIESSITSANNQYQLAYTLHQQHHTKVGVINASSIEQALLTAANEITERINPQHNLQNNLQQNQHHKKTTTQYHSRLSEPLLFNAMTQLQLGDIKAAEQHLSKLIRSTPDNLVAIRLLASIQLQQQQYQQLNTTLIAAIDLATHQQDERELARLRLLLAQSYTETDRIEQALGVLTIAKTNAAKVKDWLTLGYISQLAGMINQRIGRNDEAREQFKKAIEYHQMMNYPIGQTQALNELAELEIIEFNYPQAYRYINRSYEQVAHRGLDDLEKTTFKLMTKIENKMQHR</sequence>
<dbReference type="SUPFAM" id="SSF48452">
    <property type="entry name" value="TPR-like"/>
    <property type="match status" value="1"/>
</dbReference>
<evidence type="ECO:0000313" key="2">
    <source>
        <dbReference type="EMBL" id="ABI70391.1"/>
    </source>
</evidence>
<dbReference type="InterPro" id="IPR011990">
    <property type="entry name" value="TPR-like_helical_dom_sf"/>
</dbReference>
<dbReference type="GeneID" id="41835894"/>
<feature type="signal peptide" evidence="1">
    <location>
        <begin position="1"/>
        <end position="28"/>
    </location>
</feature>
<evidence type="ECO:0000313" key="3">
    <source>
        <dbReference type="Proteomes" id="UP000000684"/>
    </source>
</evidence>
<dbReference type="KEGG" id="sfr:Sfri_0530"/>
<dbReference type="EMBL" id="CP000447">
    <property type="protein sequence ID" value="ABI70391.1"/>
    <property type="molecule type" value="Genomic_DNA"/>
</dbReference>
<keyword evidence="3" id="KW-1185">Reference proteome</keyword>
<dbReference type="OrthoDB" id="6255772at2"/>
<evidence type="ECO:0000256" key="1">
    <source>
        <dbReference type="SAM" id="SignalP"/>
    </source>
</evidence>
<dbReference type="Proteomes" id="UP000000684">
    <property type="component" value="Chromosome"/>
</dbReference>
<dbReference type="RefSeq" id="WP_011636018.1">
    <property type="nucleotide sequence ID" value="NC_008345.1"/>
</dbReference>
<dbReference type="eggNOG" id="ENOG5032EWZ">
    <property type="taxonomic scope" value="Bacteria"/>
</dbReference>
<dbReference type="Gene3D" id="1.25.40.10">
    <property type="entry name" value="Tetratricopeptide repeat domain"/>
    <property type="match status" value="1"/>
</dbReference>
<proteinExistence type="predicted"/>
<keyword evidence="1" id="KW-0732">Signal</keyword>